<dbReference type="InterPro" id="IPR051568">
    <property type="entry name" value="LZTR1/Attractin"/>
</dbReference>
<accession>A0A163J627</accession>
<dbReference type="SUPFAM" id="SSF54695">
    <property type="entry name" value="POZ domain"/>
    <property type="match status" value="1"/>
</dbReference>
<dbReference type="InterPro" id="IPR011333">
    <property type="entry name" value="SKP1/BTB/POZ_sf"/>
</dbReference>
<dbReference type="Pfam" id="PF07707">
    <property type="entry name" value="BACK"/>
    <property type="match status" value="1"/>
</dbReference>
<name>A0A163J627_ABSGL</name>
<sequence length="667" mass="74482">MSRQSPSPSIHSLRNGTSRDHNSILPLNGSVPIVYSPTPRATTGESLGALVGTTLTVVGDKTIYTFAGFDQYTDEVYNSLHQLTYSDTDACTWKRVIYTKGRPPAKRNDHSATLWNDTKLVIFGGSSEDDETYHNDIAILDLTTMTWEYPTTFGTRPRGRIRHSATIHNNKLYITGGIFSSNDNINNSNSNSNSNNNNIDNSNDNDSNNNSNSNNATTTSGSRKAGQCQSAYSDSLVTLDLTTWIWQDPIPFVRRSQHITFVYHDRLYLFGGLQEDMTRSNYLSVINLSTPSPYPSAVTHIDIHSPMAPSLTSQRFLQICGDQLVVVVTPSISQLTSHSNTNDTNLLSNSNTPSTGGNTSNSTGVWTLSLESLEWQCRRLGSLGACHWHSFAMAEHGTHFYLFGTEEDMPDEYYSKMMCLDLTELGIVCEPPPQLGMDLAKLLQMDVIKPDFTLYSNVDHATVPVHRLVLLARWPYFSTMAAEWKEHQADTLTLPYSTLALRGFVHYLYRDSLQGNNNDDLCDLLVIAYDYSMARLLALCTRRLASAIHVNSVSKIYHAAKQTKQHGLQHQALQYLFDHFGAVSHSDGFRQLPRHLFLEILDEMPRDAAIVAHPSVVAGSHLLKQSYSNGSGARYAMDHDDDDEDDEDEEIDSDEDDDDDDDDAMET</sequence>
<dbReference type="Gene3D" id="2.120.10.80">
    <property type="entry name" value="Kelch-type beta propeller"/>
    <property type="match status" value="2"/>
</dbReference>
<keyword evidence="6" id="KW-1185">Reference proteome</keyword>
<dbReference type="Pfam" id="PF24681">
    <property type="entry name" value="Kelch_KLHDC2_KLHL20_DRC7"/>
    <property type="match status" value="1"/>
</dbReference>
<dbReference type="PANTHER" id="PTHR46376:SF1">
    <property type="entry name" value="LEUCINE-ZIPPER-LIKE TRANSCRIPTIONAL REGULATOR 1"/>
    <property type="match status" value="1"/>
</dbReference>
<dbReference type="STRING" id="4829.A0A163J627"/>
<proteinExistence type="predicted"/>
<evidence type="ECO:0000256" key="1">
    <source>
        <dbReference type="ARBA" id="ARBA00022441"/>
    </source>
</evidence>
<evidence type="ECO:0000256" key="3">
    <source>
        <dbReference type="SAM" id="MobiDB-lite"/>
    </source>
</evidence>
<reference evidence="5" key="1">
    <citation type="submission" date="2016-04" db="EMBL/GenBank/DDBJ databases">
        <authorList>
            <person name="Evans L.H."/>
            <person name="Alamgir A."/>
            <person name="Owens N."/>
            <person name="Weber N.D."/>
            <person name="Virtaneva K."/>
            <person name="Barbian K."/>
            <person name="Babar A."/>
            <person name="Rosenke K."/>
        </authorList>
    </citation>
    <scope>NUCLEOTIDE SEQUENCE [LARGE SCALE GENOMIC DNA]</scope>
    <source>
        <strain evidence="5">CBS 101.48</strain>
    </source>
</reference>
<dbReference type="EMBL" id="LT552960">
    <property type="protein sequence ID" value="SAL99660.1"/>
    <property type="molecule type" value="Genomic_DNA"/>
</dbReference>
<evidence type="ECO:0000259" key="4">
    <source>
        <dbReference type="PROSITE" id="PS50097"/>
    </source>
</evidence>
<feature type="compositionally biased region" description="Polar residues" evidence="3">
    <location>
        <begin position="1"/>
        <end position="16"/>
    </location>
</feature>
<feature type="compositionally biased region" description="Acidic residues" evidence="3">
    <location>
        <begin position="639"/>
        <end position="667"/>
    </location>
</feature>
<keyword evidence="1" id="KW-0880">Kelch repeat</keyword>
<gene>
    <name evidence="5" type="primary">ABSGL_05305.1 scaffold 6959</name>
</gene>
<feature type="compositionally biased region" description="Low complexity" evidence="3">
    <location>
        <begin position="185"/>
        <end position="215"/>
    </location>
</feature>
<dbReference type="CDD" id="cd14733">
    <property type="entry name" value="BACK"/>
    <property type="match status" value="1"/>
</dbReference>
<feature type="region of interest" description="Disordered" evidence="3">
    <location>
        <begin position="1"/>
        <end position="24"/>
    </location>
</feature>
<dbReference type="SUPFAM" id="SSF117281">
    <property type="entry name" value="Kelch motif"/>
    <property type="match status" value="1"/>
</dbReference>
<dbReference type="GO" id="GO:0005794">
    <property type="term" value="C:Golgi apparatus"/>
    <property type="evidence" value="ECO:0007669"/>
    <property type="project" value="TreeGrafter"/>
</dbReference>
<dbReference type="InterPro" id="IPR015915">
    <property type="entry name" value="Kelch-typ_b-propeller"/>
</dbReference>
<keyword evidence="2" id="KW-0677">Repeat</keyword>
<evidence type="ECO:0000313" key="6">
    <source>
        <dbReference type="Proteomes" id="UP000078561"/>
    </source>
</evidence>
<dbReference type="InterPro" id="IPR011705">
    <property type="entry name" value="BACK"/>
</dbReference>
<dbReference type="OrthoDB" id="432528at2759"/>
<evidence type="ECO:0000313" key="5">
    <source>
        <dbReference type="EMBL" id="SAL99660.1"/>
    </source>
</evidence>
<feature type="compositionally biased region" description="Polar residues" evidence="3">
    <location>
        <begin position="216"/>
        <end position="226"/>
    </location>
</feature>
<organism evidence="5">
    <name type="scientific">Absidia glauca</name>
    <name type="common">Pin mould</name>
    <dbReference type="NCBI Taxonomy" id="4829"/>
    <lineage>
        <taxon>Eukaryota</taxon>
        <taxon>Fungi</taxon>
        <taxon>Fungi incertae sedis</taxon>
        <taxon>Mucoromycota</taxon>
        <taxon>Mucoromycotina</taxon>
        <taxon>Mucoromycetes</taxon>
        <taxon>Mucorales</taxon>
        <taxon>Cunninghamellaceae</taxon>
        <taxon>Absidia</taxon>
    </lineage>
</organism>
<feature type="region of interest" description="Disordered" evidence="3">
    <location>
        <begin position="630"/>
        <end position="667"/>
    </location>
</feature>
<feature type="region of interest" description="Disordered" evidence="3">
    <location>
        <begin position="336"/>
        <end position="360"/>
    </location>
</feature>
<dbReference type="AlphaFoldDB" id="A0A163J627"/>
<protein>
    <recommendedName>
        <fullName evidence="4">BTB domain-containing protein</fullName>
    </recommendedName>
</protein>
<dbReference type="PROSITE" id="PS50097">
    <property type="entry name" value="BTB"/>
    <property type="match status" value="1"/>
</dbReference>
<dbReference type="Gene3D" id="3.30.710.10">
    <property type="entry name" value="Potassium Channel Kv1.1, Chain A"/>
    <property type="match status" value="1"/>
</dbReference>
<dbReference type="Proteomes" id="UP000078561">
    <property type="component" value="Unassembled WGS sequence"/>
</dbReference>
<dbReference type="OMA" id="HMSEVLC"/>
<dbReference type="Pfam" id="PF00651">
    <property type="entry name" value="BTB"/>
    <property type="match status" value="1"/>
</dbReference>
<dbReference type="InParanoid" id="A0A163J627"/>
<feature type="domain" description="BTB" evidence="4">
    <location>
        <begin position="450"/>
        <end position="517"/>
    </location>
</feature>
<feature type="region of interest" description="Disordered" evidence="3">
    <location>
        <begin position="185"/>
        <end position="226"/>
    </location>
</feature>
<dbReference type="PANTHER" id="PTHR46376">
    <property type="entry name" value="LEUCINE-ZIPPER-LIKE TRANSCRIPTIONAL REGULATOR 1"/>
    <property type="match status" value="1"/>
</dbReference>
<evidence type="ECO:0000256" key="2">
    <source>
        <dbReference type="ARBA" id="ARBA00022737"/>
    </source>
</evidence>
<dbReference type="InterPro" id="IPR000210">
    <property type="entry name" value="BTB/POZ_dom"/>
</dbReference>